<comment type="caution">
    <text evidence="3">The sequence shown here is derived from an EMBL/GenBank/DDBJ whole genome shotgun (WGS) entry which is preliminary data.</text>
</comment>
<feature type="region of interest" description="Disordered" evidence="1">
    <location>
        <begin position="116"/>
        <end position="146"/>
    </location>
</feature>
<dbReference type="AlphaFoldDB" id="A0A7W5ZZI7"/>
<dbReference type="Pfam" id="PF13871">
    <property type="entry name" value="Helicase_C_4"/>
    <property type="match status" value="1"/>
</dbReference>
<evidence type="ECO:0000259" key="2">
    <source>
        <dbReference type="Pfam" id="PF13871"/>
    </source>
</evidence>
<dbReference type="PANTHER" id="PTHR12706">
    <property type="entry name" value="STRAWBERRY NOTCH-RELATED"/>
    <property type="match status" value="1"/>
</dbReference>
<keyword evidence="4" id="KW-1185">Reference proteome</keyword>
<sequence length="643" mass="72008">MVVVQLVSTAESILDRRLDSLSPEERAELDLDLSPLDAVIEYLERAFPTQQMQVFVDDTGTQRSAPMFDEEGRPVHNQTAIARRSEMIEHLCAMPPIKPALDGIIEHYGPERVAEVTGRSKRLITQSDGQQRLETRSPRTNQSETDQFMDGRKPILVFSDAGGTGRSYHASLDAACQKRRIHFLLEPGWRADRAIQGLGRTHRTHQANTPLFRPVTTNCKGELRFTSTIARRLDSLGALTRGQRQTGGQNLFDPADNLESEYAKAALSTWFALLADGKLKSATLIDFQRRSGLKIVSDDGVLEEDLPPIQRWLNRILALPIGMQNAIFEEFLGLVEARVSAAREAGSLDVGVETLRVEHAEVVEDIVLRTDGRTGATSHLLQLALKTRARPISLERVLERRDYADGCILLHNTKSGKAALAEPSRHFMTEQGELIRRVILHRPLRREYHHFDDLAESAWEEAPRRTFEKLWQSEVAELAERLTTETVYLATGLLLPIWSSLPIDYLEVRRIVDEEGRSWLGRMVHELDVAKLLEKFDIASNVELSSDMIIKALGEGRTIPIKQPFEATIKCSRVAGEQRYEIVGAPVEQLPSLKSIGCFTEIISFRTRVFIPIEAASSVISALFRACGAAMPEPSMPTFSAEP</sequence>
<dbReference type="GO" id="GO:0006355">
    <property type="term" value="P:regulation of DNA-templated transcription"/>
    <property type="evidence" value="ECO:0007669"/>
    <property type="project" value="InterPro"/>
</dbReference>
<dbReference type="EMBL" id="JACICY010000034">
    <property type="protein sequence ID" value="MBB3862930.1"/>
    <property type="molecule type" value="Genomic_DNA"/>
</dbReference>
<evidence type="ECO:0000313" key="4">
    <source>
        <dbReference type="Proteomes" id="UP000562395"/>
    </source>
</evidence>
<name>A0A7W5ZZI7_9SPHN</name>
<evidence type="ECO:0000313" key="3">
    <source>
        <dbReference type="EMBL" id="MBB3862930.1"/>
    </source>
</evidence>
<organism evidence="3 4">
    <name type="scientific">Novosphingobium hassiacum</name>
    <dbReference type="NCBI Taxonomy" id="173676"/>
    <lineage>
        <taxon>Bacteria</taxon>
        <taxon>Pseudomonadati</taxon>
        <taxon>Pseudomonadota</taxon>
        <taxon>Alphaproteobacteria</taxon>
        <taxon>Sphingomonadales</taxon>
        <taxon>Sphingomonadaceae</taxon>
        <taxon>Novosphingobium</taxon>
    </lineage>
</organism>
<dbReference type="InterPro" id="IPR026937">
    <property type="entry name" value="SBNO_Helicase_C_dom"/>
</dbReference>
<protein>
    <recommendedName>
        <fullName evidence="2">Strawberry notch helicase C domain-containing protein</fullName>
    </recommendedName>
</protein>
<accession>A0A7W5ZZI7</accession>
<gene>
    <name evidence="3" type="ORF">GGQ88_004233</name>
</gene>
<feature type="domain" description="Strawberry notch helicase C" evidence="2">
    <location>
        <begin position="100"/>
        <end position="354"/>
    </location>
</feature>
<reference evidence="3 4" key="1">
    <citation type="submission" date="2020-08" db="EMBL/GenBank/DDBJ databases">
        <title>Genomic Encyclopedia of Type Strains, Phase IV (KMG-IV): sequencing the most valuable type-strain genomes for metagenomic binning, comparative biology and taxonomic classification.</title>
        <authorList>
            <person name="Goeker M."/>
        </authorList>
    </citation>
    <scope>NUCLEOTIDE SEQUENCE [LARGE SCALE GENOMIC DNA]</scope>
    <source>
        <strain evidence="3 4">DSM 14552</strain>
    </source>
</reference>
<dbReference type="InterPro" id="IPR026741">
    <property type="entry name" value="SNO"/>
</dbReference>
<proteinExistence type="predicted"/>
<dbReference type="PANTHER" id="PTHR12706:SF30">
    <property type="entry name" value="PROTEIN STRAWBERRY NOTCH-RELATED"/>
    <property type="match status" value="1"/>
</dbReference>
<dbReference type="Proteomes" id="UP000562395">
    <property type="component" value="Unassembled WGS sequence"/>
</dbReference>
<evidence type="ECO:0000256" key="1">
    <source>
        <dbReference type="SAM" id="MobiDB-lite"/>
    </source>
</evidence>
<dbReference type="RefSeq" id="WP_343057317.1">
    <property type="nucleotide sequence ID" value="NZ_JACICY010000034.1"/>
</dbReference>